<dbReference type="GO" id="GO:0016790">
    <property type="term" value="F:thiolester hydrolase activity"/>
    <property type="evidence" value="ECO:0007669"/>
    <property type="project" value="UniProtKB-ARBA"/>
</dbReference>
<proteinExistence type="predicted"/>
<reference evidence="3 4" key="2">
    <citation type="journal article" date="2009" name="PLoS ONE">
        <title>The photosynthetic apparatus and its regulation in the aerobic gammaproteobacterium Congregibacter litoralis gen. nov., sp. nov.</title>
        <authorList>
            <person name="Spring S."/>
            <person name="Lunsdorf H."/>
            <person name="Fuchs B.M."/>
            <person name="Tindall B.J."/>
        </authorList>
    </citation>
    <scope>NUCLEOTIDE SEQUENCE [LARGE SCALE GENOMIC DNA]</scope>
    <source>
        <strain evidence="3">KT71</strain>
    </source>
</reference>
<feature type="region of interest" description="Disordered" evidence="1">
    <location>
        <begin position="119"/>
        <end position="149"/>
    </location>
</feature>
<dbReference type="InterPro" id="IPR006683">
    <property type="entry name" value="Thioestr_dom"/>
</dbReference>
<sequence>MLTASQFIEHVPHSRDLGMEVVSVKGKRVCMRLTPKPWMLADDGGEEICSSIMYSLADSTCGLAVFAEVQRLSPVATLDLRLDYLQPANGKRPLLAVASCRHLTDDIAFIECEIHSEGEGEPVATGSATFMRNTHGPRFQATGGKRPET</sequence>
<evidence type="ECO:0000256" key="1">
    <source>
        <dbReference type="SAM" id="MobiDB-lite"/>
    </source>
</evidence>
<dbReference type="InterPro" id="IPR029069">
    <property type="entry name" value="HotDog_dom_sf"/>
</dbReference>
<evidence type="ECO:0000313" key="4">
    <source>
        <dbReference type="Proteomes" id="UP000019205"/>
    </source>
</evidence>
<dbReference type="Pfam" id="PF03061">
    <property type="entry name" value="4HBT"/>
    <property type="match status" value="1"/>
</dbReference>
<accession>A4A7S7</accession>
<dbReference type="OrthoDB" id="9813158at2"/>
<protein>
    <submittedName>
        <fullName evidence="3">Uncharacterized protein, possibly involved in aromatic compounds catabolism</fullName>
    </submittedName>
</protein>
<dbReference type="Proteomes" id="UP000019205">
    <property type="component" value="Chromosome"/>
</dbReference>
<dbReference type="EMBL" id="AAOA02000001">
    <property type="protein sequence ID" value="EAQ97722.1"/>
    <property type="molecule type" value="Genomic_DNA"/>
</dbReference>
<gene>
    <name evidence="3" type="ORF">KT71_14169</name>
</gene>
<dbReference type="eggNOG" id="COG2050">
    <property type="taxonomic scope" value="Bacteria"/>
</dbReference>
<dbReference type="HOGENOM" id="CLU_089876_7_0_6"/>
<feature type="domain" description="Thioesterase" evidence="2">
    <location>
        <begin position="53"/>
        <end position="121"/>
    </location>
</feature>
<reference evidence="3 4" key="1">
    <citation type="journal article" date="2007" name="Proc. Natl. Acad. Sci. U.S.A.">
        <title>Characterization of a marine gammaproteobacterium capable of aerobic anoxygenic photosynthesis.</title>
        <authorList>
            <person name="Fuchs B.M."/>
            <person name="Spring S."/>
            <person name="Teeling H."/>
            <person name="Quast C."/>
            <person name="Wulf J."/>
            <person name="Schattenhofer M."/>
            <person name="Yan S."/>
            <person name="Ferriera S."/>
            <person name="Johnson J."/>
            <person name="Glockner F.O."/>
            <person name="Amann R."/>
        </authorList>
    </citation>
    <scope>NUCLEOTIDE SEQUENCE [LARGE SCALE GENOMIC DNA]</scope>
    <source>
        <strain evidence="3">KT71</strain>
    </source>
</reference>
<comment type="caution">
    <text evidence="3">The sequence shown here is derived from an EMBL/GenBank/DDBJ whole genome shotgun (WGS) entry which is preliminary data.</text>
</comment>
<dbReference type="SUPFAM" id="SSF54637">
    <property type="entry name" value="Thioesterase/thiol ester dehydrase-isomerase"/>
    <property type="match status" value="1"/>
</dbReference>
<keyword evidence="4" id="KW-1185">Reference proteome</keyword>
<organism evidence="3 4">
    <name type="scientific">Congregibacter litoralis KT71</name>
    <dbReference type="NCBI Taxonomy" id="314285"/>
    <lineage>
        <taxon>Bacteria</taxon>
        <taxon>Pseudomonadati</taxon>
        <taxon>Pseudomonadota</taxon>
        <taxon>Gammaproteobacteria</taxon>
        <taxon>Cellvibrionales</taxon>
        <taxon>Halieaceae</taxon>
        <taxon>Congregibacter</taxon>
    </lineage>
</organism>
<dbReference type="RefSeq" id="WP_008295268.1">
    <property type="nucleotide sequence ID" value="NZ_CM002299.1"/>
</dbReference>
<dbReference type="Gene3D" id="3.10.129.10">
    <property type="entry name" value="Hotdog Thioesterase"/>
    <property type="match status" value="1"/>
</dbReference>
<dbReference type="CDD" id="cd03443">
    <property type="entry name" value="PaaI_thioesterase"/>
    <property type="match status" value="1"/>
</dbReference>
<dbReference type="STRING" id="314285.KT71_14169"/>
<evidence type="ECO:0000313" key="3">
    <source>
        <dbReference type="EMBL" id="EAQ97722.1"/>
    </source>
</evidence>
<name>A4A7S7_9GAMM</name>
<evidence type="ECO:0000259" key="2">
    <source>
        <dbReference type="Pfam" id="PF03061"/>
    </source>
</evidence>
<dbReference type="AlphaFoldDB" id="A4A7S7"/>